<organism evidence="2 3">
    <name type="scientific">Calderihabitans maritimus</name>
    <dbReference type="NCBI Taxonomy" id="1246530"/>
    <lineage>
        <taxon>Bacteria</taxon>
        <taxon>Bacillati</taxon>
        <taxon>Bacillota</taxon>
        <taxon>Clostridia</taxon>
        <taxon>Neomoorellales</taxon>
        <taxon>Calderihabitantaceae</taxon>
        <taxon>Calderihabitans</taxon>
    </lineage>
</organism>
<reference evidence="3" key="1">
    <citation type="journal article" date="2017" name="Appl. Environ. Microbiol.">
        <title>Genomic Analysis of Calderihabitans maritimus KKC1, a Thermophilic, Hydrogenogenic, Carboxydotrophic Bacterium Isolated from Marine Sediment.</title>
        <authorList>
            <person name="Omae K."/>
            <person name="Yoneda Y."/>
            <person name="Fukuyama Y."/>
            <person name="Yoshida T."/>
            <person name="Sako Y."/>
        </authorList>
    </citation>
    <scope>NUCLEOTIDE SEQUENCE [LARGE SCALE GENOMIC DNA]</scope>
    <source>
        <strain evidence="3">KKC1</strain>
    </source>
</reference>
<evidence type="ECO:0000313" key="3">
    <source>
        <dbReference type="Proteomes" id="UP000197032"/>
    </source>
</evidence>
<name>A0A1Z5HVP6_9FIRM</name>
<feature type="region of interest" description="Disordered" evidence="1">
    <location>
        <begin position="1"/>
        <end position="31"/>
    </location>
</feature>
<keyword evidence="3" id="KW-1185">Reference proteome</keyword>
<comment type="caution">
    <text evidence="2">The sequence shown here is derived from an EMBL/GenBank/DDBJ whole genome shotgun (WGS) entry which is preliminary data.</text>
</comment>
<protein>
    <submittedName>
        <fullName evidence="2">Uncharacterized protein</fullName>
    </submittedName>
</protein>
<proteinExistence type="predicted"/>
<evidence type="ECO:0000313" key="2">
    <source>
        <dbReference type="EMBL" id="GAW93619.1"/>
    </source>
</evidence>
<evidence type="ECO:0000256" key="1">
    <source>
        <dbReference type="SAM" id="MobiDB-lite"/>
    </source>
</evidence>
<dbReference type="AlphaFoldDB" id="A0A1Z5HVP6"/>
<accession>A0A1Z5HVP6</accession>
<sequence length="64" mass="6975">MSTEGGPKSILPVDGTMKTVGQQSTRYRPGRAAANPVVQGIIWAEILAPPRAMHPYRTLQKMGR</sequence>
<gene>
    <name evidence="2" type="ORF">KKC1_27470</name>
</gene>
<dbReference type="EMBL" id="BDGJ01000164">
    <property type="protein sequence ID" value="GAW93619.1"/>
    <property type="molecule type" value="Genomic_DNA"/>
</dbReference>
<dbReference type="Proteomes" id="UP000197032">
    <property type="component" value="Unassembled WGS sequence"/>
</dbReference>